<proteinExistence type="predicted"/>
<accession>A0A1Y1Z0P0</accession>
<organism evidence="1 2">
    <name type="scientific">Clohesyomyces aquaticus</name>
    <dbReference type="NCBI Taxonomy" id="1231657"/>
    <lineage>
        <taxon>Eukaryota</taxon>
        <taxon>Fungi</taxon>
        <taxon>Dikarya</taxon>
        <taxon>Ascomycota</taxon>
        <taxon>Pezizomycotina</taxon>
        <taxon>Dothideomycetes</taxon>
        <taxon>Pleosporomycetidae</taxon>
        <taxon>Pleosporales</taxon>
        <taxon>Lindgomycetaceae</taxon>
        <taxon>Clohesyomyces</taxon>
    </lineage>
</organism>
<sequence length="181" mass="20209">MIDNWALFRLSWAPLKALDARGSDFLVELPSPELSFGERPRTHLYTTCGTVSSNFNVSHMILRPGLIPAMDLVGSTIGSMVSNWYFQGFAILEESSCYLLSICEVAYCEDSMFSVESVSNFCRDFTVLRASNDTGHSDQLNHHRCFGAKRRKPDEETGVFVYKDVFAAVEVVFIGSIRADG</sequence>
<name>A0A1Y1Z0P0_9PLEO</name>
<evidence type="ECO:0000313" key="2">
    <source>
        <dbReference type="Proteomes" id="UP000193144"/>
    </source>
</evidence>
<dbReference type="Proteomes" id="UP000193144">
    <property type="component" value="Unassembled WGS sequence"/>
</dbReference>
<evidence type="ECO:0000313" key="1">
    <source>
        <dbReference type="EMBL" id="ORY03746.1"/>
    </source>
</evidence>
<reference evidence="1 2" key="1">
    <citation type="submission" date="2016-07" db="EMBL/GenBank/DDBJ databases">
        <title>Pervasive Adenine N6-methylation of Active Genes in Fungi.</title>
        <authorList>
            <consortium name="DOE Joint Genome Institute"/>
            <person name="Mondo S.J."/>
            <person name="Dannebaum R.O."/>
            <person name="Kuo R.C."/>
            <person name="Labutti K."/>
            <person name="Haridas S."/>
            <person name="Kuo A."/>
            <person name="Salamov A."/>
            <person name="Ahrendt S.R."/>
            <person name="Lipzen A."/>
            <person name="Sullivan W."/>
            <person name="Andreopoulos W.B."/>
            <person name="Clum A."/>
            <person name="Lindquist E."/>
            <person name="Daum C."/>
            <person name="Ramamoorthy G.K."/>
            <person name="Gryganskyi A."/>
            <person name="Culley D."/>
            <person name="Magnuson J.K."/>
            <person name="James T.Y."/>
            <person name="O'Malley M.A."/>
            <person name="Stajich J.E."/>
            <person name="Spatafora J.W."/>
            <person name="Visel A."/>
            <person name="Grigoriev I.V."/>
        </authorList>
    </citation>
    <scope>NUCLEOTIDE SEQUENCE [LARGE SCALE GENOMIC DNA]</scope>
    <source>
        <strain evidence="1 2">CBS 115471</strain>
    </source>
</reference>
<keyword evidence="2" id="KW-1185">Reference proteome</keyword>
<gene>
    <name evidence="1" type="ORF">BCR34DRAFT_591467</name>
</gene>
<protein>
    <submittedName>
        <fullName evidence="1">Uncharacterized protein</fullName>
    </submittedName>
</protein>
<dbReference type="AlphaFoldDB" id="A0A1Y1Z0P0"/>
<comment type="caution">
    <text evidence="1">The sequence shown here is derived from an EMBL/GenBank/DDBJ whole genome shotgun (WGS) entry which is preliminary data.</text>
</comment>
<dbReference type="EMBL" id="MCFA01000143">
    <property type="protein sequence ID" value="ORY03746.1"/>
    <property type="molecule type" value="Genomic_DNA"/>
</dbReference>